<dbReference type="Gene3D" id="3.90.930.60">
    <property type="match status" value="1"/>
</dbReference>
<dbReference type="InterPro" id="IPR035985">
    <property type="entry name" value="Ubiquitin-activating_enz"/>
</dbReference>
<dbReference type="GO" id="GO:0016740">
    <property type="term" value="F:transferase activity"/>
    <property type="evidence" value="ECO:0007669"/>
    <property type="project" value="UniProtKB-KW"/>
</dbReference>
<dbReference type="Gene3D" id="3.30.1330.230">
    <property type="match status" value="1"/>
</dbReference>
<sequence>MDLGSMAERLVGFKRHLRTEVSLDQGAFLFSERGVTALRGAQIGALVALLDGTRDLATVLGARPGGMGADQVRHVLTRLARAGLLAFRPPNAQGSAEPALAYWDACGIDPDVRDTTKRVNLVTAGAPGDTAAVSAALEAAGLQLSAGDSDVSLVLCDDYLHPDLAEIDAAHRATGRPWLLAKPIGAQVWIGPIFQPGESACWHCLAHRLWRHRHAEACVQSMLGRRGPAPRAAVSVPPLAAAAANLVALELVKWLGGHRHPGQRSVWTFDSLDLGGRFHELRARPQCSECGDVSLMARQARRPVRVPPTPKVTGAGGGHRSLRPEQVLERYRHLMSPVTGVIKEITRDPRGPASFHSFRSGPNLGARVGDLDSVYRGLRDESGGKGVTALDAEVGALCEAVERHSGRFHGDEERVRGSLRSLGERAIHPNECLLFDERQFRGRAEWNATHGPFQHVLEVFDETAETDWTPVWSLTHERHRLLPTAMLYYGAPGGSNAGALSADSNGNAAGSSLADAVLQGLLELVERDAVALWWYNRTSQPEVDLDAFADPWHVEMRELYFELGRELWVLDLTADLGVPVMAAVSRRRSTRREHILFGFGAHLDPRLALRRALTELNQLMPATLAADSSDEIPTTDRDARHWWEHATVANQPYLRPTTGEAARGPDAFDYRPRTDLAADVDALVAALGERGLETFVLDQTRPDIALPVVKTIVPGLRHFWARFGPGRLFEVPVQLGRISRPTPYEELNPMPMFL</sequence>
<name>A0A1I5ML81_9PSEU</name>
<organism evidence="2 3">
    <name type="scientific">Amycolatopsis arida</name>
    <dbReference type="NCBI Taxonomy" id="587909"/>
    <lineage>
        <taxon>Bacteria</taxon>
        <taxon>Bacillati</taxon>
        <taxon>Actinomycetota</taxon>
        <taxon>Actinomycetes</taxon>
        <taxon>Pseudonocardiales</taxon>
        <taxon>Pseudonocardiaceae</taxon>
        <taxon>Amycolatopsis</taxon>
    </lineage>
</organism>
<feature type="domain" description="YcaO" evidence="1">
    <location>
        <begin position="384"/>
        <end position="754"/>
    </location>
</feature>
<reference evidence="3" key="1">
    <citation type="submission" date="2016-10" db="EMBL/GenBank/DDBJ databases">
        <authorList>
            <person name="Varghese N."/>
            <person name="Submissions S."/>
        </authorList>
    </citation>
    <scope>NUCLEOTIDE SEQUENCE [LARGE SCALE GENOMIC DNA]</scope>
    <source>
        <strain evidence="3">CGMCC 4.5579</strain>
    </source>
</reference>
<dbReference type="GO" id="GO:0005840">
    <property type="term" value="C:ribosome"/>
    <property type="evidence" value="ECO:0007669"/>
    <property type="project" value="UniProtKB-KW"/>
</dbReference>
<dbReference type="Gene3D" id="3.40.50.720">
    <property type="entry name" value="NAD(P)-binding Rossmann-like Domain"/>
    <property type="match status" value="1"/>
</dbReference>
<dbReference type="EMBL" id="FOWW01000001">
    <property type="protein sequence ID" value="SFP09706.1"/>
    <property type="molecule type" value="Genomic_DNA"/>
</dbReference>
<dbReference type="Gene3D" id="3.30.160.660">
    <property type="match status" value="1"/>
</dbReference>
<dbReference type="NCBIfam" id="TIGR03604">
    <property type="entry name" value="TOMM_cyclo_SagD"/>
    <property type="match status" value="1"/>
</dbReference>
<dbReference type="InterPro" id="IPR027624">
    <property type="entry name" value="TOMM_cyclo_SagD"/>
</dbReference>
<keyword evidence="2" id="KW-0689">Ribosomal protein</keyword>
<evidence type="ECO:0000259" key="1">
    <source>
        <dbReference type="PROSITE" id="PS51664"/>
    </source>
</evidence>
<dbReference type="PROSITE" id="PS51664">
    <property type="entry name" value="YCAO"/>
    <property type="match status" value="1"/>
</dbReference>
<evidence type="ECO:0000313" key="3">
    <source>
        <dbReference type="Proteomes" id="UP000198727"/>
    </source>
</evidence>
<dbReference type="PANTHER" id="PTHR37809">
    <property type="entry name" value="RIBOSOMAL PROTEIN S12 METHYLTHIOTRANSFERASE ACCESSORY FACTOR YCAO"/>
    <property type="match status" value="1"/>
</dbReference>
<dbReference type="Pfam" id="PF02624">
    <property type="entry name" value="YcaO"/>
    <property type="match status" value="1"/>
</dbReference>
<keyword evidence="2" id="KW-0808">Transferase</keyword>
<dbReference type="Gene3D" id="3.30.40.250">
    <property type="match status" value="1"/>
</dbReference>
<dbReference type="SUPFAM" id="SSF69572">
    <property type="entry name" value="Activating enzymes of the ubiquitin-like proteins"/>
    <property type="match status" value="1"/>
</dbReference>
<keyword evidence="3" id="KW-1185">Reference proteome</keyword>
<keyword evidence="2" id="KW-0687">Ribonucleoprotein</keyword>
<dbReference type="STRING" id="587909.SAMN05421810_101943"/>
<dbReference type="AlphaFoldDB" id="A0A1I5ML81"/>
<dbReference type="PANTHER" id="PTHR37809:SF1">
    <property type="entry name" value="RIBOSOMAL PROTEIN S12 METHYLTHIOTRANSFERASE ACCESSORY FACTOR YCAO"/>
    <property type="match status" value="1"/>
</dbReference>
<dbReference type="InterPro" id="IPR022291">
    <property type="entry name" value="Bacteriocin_synth_cyclodeHase"/>
</dbReference>
<dbReference type="Proteomes" id="UP000198727">
    <property type="component" value="Unassembled WGS sequence"/>
</dbReference>
<gene>
    <name evidence="2" type="ORF">SAMN05421810_101943</name>
</gene>
<protein>
    <submittedName>
        <fullName evidence="2">Ribosomal protein S12 methylthiotransferase accessory factor</fullName>
    </submittedName>
</protein>
<dbReference type="NCBIfam" id="TIGR03882">
    <property type="entry name" value="cyclo_dehyd_2"/>
    <property type="match status" value="1"/>
</dbReference>
<accession>A0A1I5ML81</accession>
<dbReference type="GO" id="GO:0008641">
    <property type="term" value="F:ubiquitin-like modifier activating enzyme activity"/>
    <property type="evidence" value="ECO:0007669"/>
    <property type="project" value="InterPro"/>
</dbReference>
<evidence type="ECO:0000313" key="2">
    <source>
        <dbReference type="EMBL" id="SFP09706.1"/>
    </source>
</evidence>
<dbReference type="NCBIfam" id="TIGR00702">
    <property type="entry name" value="YcaO-type kinase domain"/>
    <property type="match status" value="1"/>
</dbReference>
<dbReference type="InterPro" id="IPR003776">
    <property type="entry name" value="YcaO-like_dom"/>
</dbReference>
<proteinExistence type="predicted"/>